<dbReference type="Proteomes" id="UP000006753">
    <property type="component" value="Unassembled WGS sequence"/>
</dbReference>
<name>K1X5N9_MARBU</name>
<feature type="compositionally biased region" description="Polar residues" evidence="2">
    <location>
        <begin position="780"/>
        <end position="791"/>
    </location>
</feature>
<feature type="region of interest" description="Disordered" evidence="2">
    <location>
        <begin position="352"/>
        <end position="439"/>
    </location>
</feature>
<feature type="compositionally biased region" description="Polar residues" evidence="2">
    <location>
        <begin position="225"/>
        <end position="236"/>
    </location>
</feature>
<evidence type="ECO:0000256" key="2">
    <source>
        <dbReference type="SAM" id="MobiDB-lite"/>
    </source>
</evidence>
<feature type="compositionally biased region" description="Low complexity" evidence="2">
    <location>
        <begin position="759"/>
        <end position="771"/>
    </location>
</feature>
<feature type="compositionally biased region" description="Pro residues" evidence="2">
    <location>
        <begin position="378"/>
        <end position="388"/>
    </location>
</feature>
<organism evidence="4 5">
    <name type="scientific">Marssonina brunnea f. sp. multigermtubi (strain MB_m1)</name>
    <name type="common">Marssonina leaf spot fungus</name>
    <dbReference type="NCBI Taxonomy" id="1072389"/>
    <lineage>
        <taxon>Eukaryota</taxon>
        <taxon>Fungi</taxon>
        <taxon>Dikarya</taxon>
        <taxon>Ascomycota</taxon>
        <taxon>Pezizomycotina</taxon>
        <taxon>Leotiomycetes</taxon>
        <taxon>Helotiales</taxon>
        <taxon>Drepanopezizaceae</taxon>
        <taxon>Drepanopeziza</taxon>
    </lineage>
</organism>
<feature type="compositionally biased region" description="Low complexity" evidence="2">
    <location>
        <begin position="107"/>
        <end position="116"/>
    </location>
</feature>
<dbReference type="InParanoid" id="K1X5N9"/>
<reference evidence="4 5" key="1">
    <citation type="journal article" date="2012" name="BMC Genomics">
        <title>Sequencing the genome of Marssonina brunnea reveals fungus-poplar co-evolution.</title>
        <authorList>
            <person name="Zhu S."/>
            <person name="Cao Y.-Z."/>
            <person name="Jiang C."/>
            <person name="Tan B.-Y."/>
            <person name="Wang Z."/>
            <person name="Feng S."/>
            <person name="Zhang L."/>
            <person name="Su X.-H."/>
            <person name="Brejova B."/>
            <person name="Vinar T."/>
            <person name="Xu M."/>
            <person name="Wang M.-X."/>
            <person name="Zhang S.-G."/>
            <person name="Huang M.-R."/>
            <person name="Wu R."/>
            <person name="Zhou Y."/>
        </authorList>
    </citation>
    <scope>NUCLEOTIDE SEQUENCE [LARGE SCALE GENOMIC DNA]</scope>
    <source>
        <strain evidence="4 5">MB_m1</strain>
    </source>
</reference>
<feature type="compositionally biased region" description="Polar residues" evidence="2">
    <location>
        <begin position="417"/>
        <end position="436"/>
    </location>
</feature>
<dbReference type="Gene3D" id="4.10.240.10">
    <property type="entry name" value="Zn(2)-C6 fungal-type DNA-binding domain"/>
    <property type="match status" value="1"/>
</dbReference>
<dbReference type="GO" id="GO:0008270">
    <property type="term" value="F:zinc ion binding"/>
    <property type="evidence" value="ECO:0007669"/>
    <property type="project" value="InterPro"/>
</dbReference>
<keyword evidence="5" id="KW-1185">Reference proteome</keyword>
<dbReference type="InterPro" id="IPR036864">
    <property type="entry name" value="Zn2-C6_fun-type_DNA-bd_sf"/>
</dbReference>
<evidence type="ECO:0000313" key="4">
    <source>
        <dbReference type="EMBL" id="EKD20437.1"/>
    </source>
</evidence>
<dbReference type="PROSITE" id="PS00463">
    <property type="entry name" value="ZN2_CY6_FUNGAL_1"/>
    <property type="match status" value="1"/>
</dbReference>
<evidence type="ECO:0000259" key="3">
    <source>
        <dbReference type="PROSITE" id="PS50048"/>
    </source>
</evidence>
<keyword evidence="1" id="KW-0539">Nucleus</keyword>
<accession>K1X5N9</accession>
<dbReference type="OrthoDB" id="10314222at2759"/>
<dbReference type="SUPFAM" id="SSF57701">
    <property type="entry name" value="Zn2/Cys6 DNA-binding domain"/>
    <property type="match status" value="1"/>
</dbReference>
<feature type="compositionally biased region" description="Low complexity" evidence="2">
    <location>
        <begin position="501"/>
        <end position="513"/>
    </location>
</feature>
<feature type="region of interest" description="Disordered" evidence="2">
    <location>
        <begin position="98"/>
        <end position="270"/>
    </location>
</feature>
<feature type="region of interest" description="Disordered" evidence="2">
    <location>
        <begin position="494"/>
        <end position="514"/>
    </location>
</feature>
<feature type="compositionally biased region" description="Basic residues" evidence="2">
    <location>
        <begin position="213"/>
        <end position="224"/>
    </location>
</feature>
<evidence type="ECO:0000313" key="5">
    <source>
        <dbReference type="Proteomes" id="UP000006753"/>
    </source>
</evidence>
<dbReference type="HOGENOM" id="CLU_317840_0_0_1"/>
<dbReference type="KEGG" id="mbe:MBM_01119"/>
<proteinExistence type="predicted"/>
<dbReference type="InterPro" id="IPR001138">
    <property type="entry name" value="Zn2Cys6_DnaBD"/>
</dbReference>
<dbReference type="GO" id="GO:0000981">
    <property type="term" value="F:DNA-binding transcription factor activity, RNA polymerase II-specific"/>
    <property type="evidence" value="ECO:0007669"/>
    <property type="project" value="InterPro"/>
</dbReference>
<feature type="region of interest" description="Disordered" evidence="2">
    <location>
        <begin position="751"/>
        <end position="791"/>
    </location>
</feature>
<dbReference type="PROSITE" id="PS50048">
    <property type="entry name" value="ZN2_CY6_FUNGAL_2"/>
    <property type="match status" value="1"/>
</dbReference>
<feature type="domain" description="Zn(2)-C6 fungal-type" evidence="3">
    <location>
        <begin position="517"/>
        <end position="551"/>
    </location>
</feature>
<feature type="region of interest" description="Disordered" evidence="2">
    <location>
        <begin position="716"/>
        <end position="735"/>
    </location>
</feature>
<dbReference type="AlphaFoldDB" id="K1X5N9"/>
<gene>
    <name evidence="4" type="ORF">MBM_01119</name>
</gene>
<sequence>MSEQGKANSAFLRRCQKIKDTLGRDPTHWELMALRMLPLPPASQPYLVTPEGVKVNCPHQMREVLARCELMDDITGLNEIGSQLNVYVERDASPPIGDPSSYLAPISSSTYTASSSNPPFPFQRNAQRGEDAGHDGPAGPSKCTYPDPDDHNLIDLTTSPRRNPTGDPETGDRSSLIKSVRQPPMFNFSTPTRRNRVTEGIVATPTPTNSGRQPRKSSASKRVHTPQQIESESEISQPKRRASQSRKLSLSGVTTPVRPPTNRKSSATPRSYYDELLQVPNFQAGMGLQAQNQMIPTYNPYDPNPGCMTLQNNSLAYGDQSRAYPQPVMALNHGYNYPAQAVENSRGIDESMQAMNQQRQDEIRSQQEESENQESKPPYIPVYTPPRPEMTSAKTEPPHSIHAGLSGMMETPARPVMNSSYFGPQQSGRESSSSMMETPPRAALALANVGQRQFLHRNSPGTPNIMMSTNIPSQHSPFGGSLDMLKTPPEYILSSPLQTKSNQSSGRSRSSNRAVPVCDDCRKAKVYCDTSLGLSGGGCKRCRHTNRNCSLLATNTPRANQDPNLIQSIEGPQLQLGDLLPRPDSSAETVGYAAALKPSAPLYSADDDVVHARAQLIQKNTAKKLPRPPPHPSQLGQFVLQPLPRQQLQYGQSTASPGGYYHPAISSHPQSSAAALPPVPNMYQYQTVATNSGYQYTGLPPANFERNIRQFPTGNLRFGDSTGHPRTYPQPLPGNGPVNMSAFARRVPDPFRQMPMLHPGASSLPQSSGSPSPAPSHPSTTISRRQLVRSSAPTPELIPALGSFTEFFEHPEAEAKWRSDAVTATLADKSKPEETGDCAAAASSSPPPELPKAKAKAKGKAKAKAVRPFNEIADPVSPFYTEFFNDPEAEAKWRNDAVAAVLSQKDMPEKNAEDER</sequence>
<feature type="compositionally biased region" description="Polar residues" evidence="2">
    <location>
        <begin position="245"/>
        <end position="254"/>
    </location>
</feature>
<evidence type="ECO:0000256" key="1">
    <source>
        <dbReference type="ARBA" id="ARBA00023242"/>
    </source>
</evidence>
<feature type="region of interest" description="Disordered" evidence="2">
    <location>
        <begin position="826"/>
        <end position="853"/>
    </location>
</feature>
<protein>
    <recommendedName>
        <fullName evidence="3">Zn(2)-C6 fungal-type domain-containing protein</fullName>
    </recommendedName>
</protein>
<dbReference type="EMBL" id="JH921429">
    <property type="protein sequence ID" value="EKD20437.1"/>
    <property type="molecule type" value="Genomic_DNA"/>
</dbReference>